<evidence type="ECO:0000313" key="1">
    <source>
        <dbReference type="EMBL" id="CAD7667787.1"/>
    </source>
</evidence>
<proteinExistence type="predicted"/>
<dbReference type="PANTHER" id="PTHR47229">
    <property type="entry name" value="TRANSMEMBRANE PROTEIN 141"/>
    <property type="match status" value="1"/>
</dbReference>
<name>A0A811XUJ1_NYCPR</name>
<dbReference type="Pfam" id="PF15110">
    <property type="entry name" value="TMEM141"/>
    <property type="match status" value="1"/>
</dbReference>
<reference evidence="1" key="1">
    <citation type="submission" date="2020-12" db="EMBL/GenBank/DDBJ databases">
        <authorList>
            <consortium name="Molecular Ecology Group"/>
        </authorList>
    </citation>
    <scope>NUCLEOTIDE SEQUENCE</scope>
    <source>
        <strain evidence="1">TBG_1078</strain>
    </source>
</reference>
<dbReference type="Proteomes" id="UP000645828">
    <property type="component" value="Unassembled WGS sequence"/>
</dbReference>
<dbReference type="EMBL" id="CAJHUB010000649">
    <property type="protein sequence ID" value="CAD7667787.1"/>
    <property type="molecule type" value="Genomic_DNA"/>
</dbReference>
<organism evidence="1 2">
    <name type="scientific">Nyctereutes procyonoides</name>
    <name type="common">Raccoon dog</name>
    <name type="synonym">Canis procyonoides</name>
    <dbReference type="NCBI Taxonomy" id="34880"/>
    <lineage>
        <taxon>Eukaryota</taxon>
        <taxon>Metazoa</taxon>
        <taxon>Chordata</taxon>
        <taxon>Craniata</taxon>
        <taxon>Vertebrata</taxon>
        <taxon>Euteleostomi</taxon>
        <taxon>Mammalia</taxon>
        <taxon>Eutheria</taxon>
        <taxon>Laurasiatheria</taxon>
        <taxon>Carnivora</taxon>
        <taxon>Caniformia</taxon>
        <taxon>Canidae</taxon>
        <taxon>Nyctereutes</taxon>
    </lineage>
</organism>
<dbReference type="InterPro" id="IPR026788">
    <property type="entry name" value="Tmem141"/>
</dbReference>
<dbReference type="Gene3D" id="1.10.3350.20">
    <property type="entry name" value="Tmem141 protein family"/>
    <property type="match status" value="1"/>
</dbReference>
<accession>A0A811XUJ1</accession>
<dbReference type="AlphaFoldDB" id="A0A811XUJ1"/>
<dbReference type="InterPro" id="IPR038259">
    <property type="entry name" value="Tmem141_sf"/>
</dbReference>
<evidence type="ECO:0000313" key="2">
    <source>
        <dbReference type="Proteomes" id="UP000645828"/>
    </source>
</evidence>
<protein>
    <submittedName>
        <fullName evidence="1">(raccoon dog) hypothetical protein</fullName>
    </submittedName>
</protein>
<comment type="caution">
    <text evidence="1">The sequence shown here is derived from an EMBL/GenBank/DDBJ whole genome shotgun (WGS) entry which is preliminary data.</text>
</comment>
<dbReference type="PANTHER" id="PTHR47229:SF1">
    <property type="entry name" value="TRANSMEMBRANE PROTEIN 141"/>
    <property type="match status" value="1"/>
</dbReference>
<gene>
    <name evidence="1" type="ORF">NYPRO_LOCUS1072</name>
</gene>
<sequence>MVNLGLSRVDDTVAAKHPGLEEYTACQSEAFLKGIFTFITGTGAAVGLQMLIQRRFPYPFQWHVLVAVGGYSRAAARGDAVTGSMASYWVTRVESHRCSNLWLFLETGQLPKDGGTDQRS</sequence>
<keyword evidence="2" id="KW-1185">Reference proteome</keyword>